<evidence type="ECO:0000313" key="2">
    <source>
        <dbReference type="WBParaSite" id="nRc.2.0.1.t26925-RA"/>
    </source>
</evidence>
<evidence type="ECO:0000313" key="1">
    <source>
        <dbReference type="Proteomes" id="UP000887565"/>
    </source>
</evidence>
<name>A0A915JL79_ROMCU</name>
<sequence length="117" mass="12487">MKVQLKSQPNLGCDIIRFNVLPGSCTEHQLTIGTTFFGASVDGFGGSVVASKPFTARPCLSSRECSSLTKGAFVESHATNTAAATTTSALIFTQLSQCGGRRTTTGRCIPGYWHFRH</sequence>
<reference evidence="2" key="1">
    <citation type="submission" date="2022-11" db="UniProtKB">
        <authorList>
            <consortium name="WormBaseParasite"/>
        </authorList>
    </citation>
    <scope>IDENTIFICATION</scope>
</reference>
<proteinExistence type="predicted"/>
<dbReference type="WBParaSite" id="nRc.2.0.1.t26925-RA">
    <property type="protein sequence ID" value="nRc.2.0.1.t26925-RA"/>
    <property type="gene ID" value="nRc.2.0.1.g26925"/>
</dbReference>
<accession>A0A915JL79</accession>
<dbReference type="Proteomes" id="UP000887565">
    <property type="component" value="Unplaced"/>
</dbReference>
<organism evidence="1 2">
    <name type="scientific">Romanomermis culicivorax</name>
    <name type="common">Nematode worm</name>
    <dbReference type="NCBI Taxonomy" id="13658"/>
    <lineage>
        <taxon>Eukaryota</taxon>
        <taxon>Metazoa</taxon>
        <taxon>Ecdysozoa</taxon>
        <taxon>Nematoda</taxon>
        <taxon>Enoplea</taxon>
        <taxon>Dorylaimia</taxon>
        <taxon>Mermithida</taxon>
        <taxon>Mermithoidea</taxon>
        <taxon>Mermithidae</taxon>
        <taxon>Romanomermis</taxon>
    </lineage>
</organism>
<keyword evidence="1" id="KW-1185">Reference proteome</keyword>
<protein>
    <submittedName>
        <fullName evidence="2">Uncharacterized protein</fullName>
    </submittedName>
</protein>
<dbReference type="AlphaFoldDB" id="A0A915JL79"/>